<feature type="modified residue" description="4-aspartylphosphate" evidence="2">
    <location>
        <position position="54"/>
    </location>
</feature>
<gene>
    <name evidence="4" type="ORF">SAMN05444398_101872</name>
</gene>
<evidence type="ECO:0000259" key="3">
    <source>
        <dbReference type="PROSITE" id="PS50110"/>
    </source>
</evidence>
<name>A0A1M6YHX3_9RHOB</name>
<evidence type="ECO:0000313" key="4">
    <source>
        <dbReference type="EMBL" id="SHL17856.1"/>
    </source>
</evidence>
<dbReference type="EMBL" id="FRBR01000001">
    <property type="protein sequence ID" value="SHL17856.1"/>
    <property type="molecule type" value="Genomic_DNA"/>
</dbReference>
<protein>
    <submittedName>
        <fullName evidence="4">Response regulator receiver protein</fullName>
    </submittedName>
</protein>
<dbReference type="Pfam" id="PF00072">
    <property type="entry name" value="Response_reg"/>
    <property type="match status" value="1"/>
</dbReference>
<proteinExistence type="predicted"/>
<reference evidence="4 5" key="1">
    <citation type="submission" date="2016-11" db="EMBL/GenBank/DDBJ databases">
        <authorList>
            <person name="Jaros S."/>
            <person name="Januszkiewicz K."/>
            <person name="Wedrychowicz H."/>
        </authorList>
    </citation>
    <scope>NUCLEOTIDE SEQUENCE [LARGE SCALE GENOMIC DNA]</scope>
    <source>
        <strain evidence="4 5">DSM 29589</strain>
    </source>
</reference>
<dbReference type="STRING" id="337701.SAMN05444398_101872"/>
<dbReference type="OrthoDB" id="9801602at2"/>
<sequence length="127" mass="13930">MADKSVLIVEDEDNFARALDIILTRHGYTTHRVSDGDAALTALNDNPPAVVLLDVLLPNRSGFEICQTIRQTPHLQDTRIVMMSARNGQAEQRKGMAMGADAFLNKPFPTSDLLSLIDELTGKDTHA</sequence>
<evidence type="ECO:0000313" key="5">
    <source>
        <dbReference type="Proteomes" id="UP000183974"/>
    </source>
</evidence>
<dbReference type="AlphaFoldDB" id="A0A1M6YHX3"/>
<dbReference type="PANTHER" id="PTHR44591:SF3">
    <property type="entry name" value="RESPONSE REGULATORY DOMAIN-CONTAINING PROTEIN"/>
    <property type="match status" value="1"/>
</dbReference>
<feature type="domain" description="Response regulatory" evidence="3">
    <location>
        <begin position="5"/>
        <end position="121"/>
    </location>
</feature>
<dbReference type="CDD" id="cd17574">
    <property type="entry name" value="REC_OmpR"/>
    <property type="match status" value="1"/>
</dbReference>
<dbReference type="PANTHER" id="PTHR44591">
    <property type="entry name" value="STRESS RESPONSE REGULATOR PROTEIN 1"/>
    <property type="match status" value="1"/>
</dbReference>
<dbReference type="Gene3D" id="3.40.50.2300">
    <property type="match status" value="1"/>
</dbReference>
<accession>A0A1M6YHX3</accession>
<dbReference type="InterPro" id="IPR011006">
    <property type="entry name" value="CheY-like_superfamily"/>
</dbReference>
<dbReference type="InterPro" id="IPR001789">
    <property type="entry name" value="Sig_transdc_resp-reg_receiver"/>
</dbReference>
<keyword evidence="1 2" id="KW-0597">Phosphoprotein</keyword>
<dbReference type="InterPro" id="IPR050595">
    <property type="entry name" value="Bact_response_regulator"/>
</dbReference>
<evidence type="ECO:0000256" key="1">
    <source>
        <dbReference type="ARBA" id="ARBA00022553"/>
    </source>
</evidence>
<dbReference type="GO" id="GO:0000160">
    <property type="term" value="P:phosphorelay signal transduction system"/>
    <property type="evidence" value="ECO:0007669"/>
    <property type="project" value="InterPro"/>
</dbReference>
<dbReference type="RefSeq" id="WP_073033104.1">
    <property type="nucleotide sequence ID" value="NZ_BMLR01000001.1"/>
</dbReference>
<dbReference type="Proteomes" id="UP000183974">
    <property type="component" value="Unassembled WGS sequence"/>
</dbReference>
<keyword evidence="5" id="KW-1185">Reference proteome</keyword>
<dbReference type="SMART" id="SM00448">
    <property type="entry name" value="REC"/>
    <property type="match status" value="1"/>
</dbReference>
<dbReference type="SUPFAM" id="SSF52172">
    <property type="entry name" value="CheY-like"/>
    <property type="match status" value="1"/>
</dbReference>
<evidence type="ECO:0000256" key="2">
    <source>
        <dbReference type="PROSITE-ProRule" id="PRU00169"/>
    </source>
</evidence>
<organism evidence="4 5">
    <name type="scientific">Roseovarius pacificus</name>
    <dbReference type="NCBI Taxonomy" id="337701"/>
    <lineage>
        <taxon>Bacteria</taxon>
        <taxon>Pseudomonadati</taxon>
        <taxon>Pseudomonadota</taxon>
        <taxon>Alphaproteobacteria</taxon>
        <taxon>Rhodobacterales</taxon>
        <taxon>Roseobacteraceae</taxon>
        <taxon>Roseovarius</taxon>
    </lineage>
</organism>
<dbReference type="PROSITE" id="PS50110">
    <property type="entry name" value="RESPONSE_REGULATORY"/>
    <property type="match status" value="1"/>
</dbReference>